<evidence type="ECO:0000256" key="2">
    <source>
        <dbReference type="ARBA" id="ARBA00006536"/>
    </source>
</evidence>
<proteinExistence type="inferred from homology"/>
<feature type="compositionally biased region" description="Basic and acidic residues" evidence="6">
    <location>
        <begin position="690"/>
        <end position="701"/>
    </location>
</feature>
<reference evidence="7 8" key="1">
    <citation type="submission" date="2011-10" db="EMBL/GenBank/DDBJ databases">
        <authorList>
            <person name="Genoscope - CEA"/>
        </authorList>
    </citation>
    <scope>NUCLEOTIDE SEQUENCE [LARGE SCALE GENOMIC DNA]</scope>
    <source>
        <strain evidence="7 8">RCC 1105</strain>
    </source>
</reference>
<evidence type="ECO:0008006" key="9">
    <source>
        <dbReference type="Google" id="ProtNLM"/>
    </source>
</evidence>
<dbReference type="GO" id="GO:0030906">
    <property type="term" value="C:retromer, cargo-selective complex"/>
    <property type="evidence" value="ECO:0007669"/>
    <property type="project" value="InterPro"/>
</dbReference>
<dbReference type="GeneID" id="19016448"/>
<dbReference type="RefSeq" id="XP_007513484.1">
    <property type="nucleotide sequence ID" value="XM_007513422.1"/>
</dbReference>
<gene>
    <name evidence="7" type="ORF">Bathy04g04220</name>
</gene>
<evidence type="ECO:0000256" key="5">
    <source>
        <dbReference type="ARBA" id="ARBA00023136"/>
    </source>
</evidence>
<protein>
    <recommendedName>
        <fullName evidence="9">Vacuolar protein sorting-associated protein 35</fullName>
    </recommendedName>
</protein>
<evidence type="ECO:0000256" key="1">
    <source>
        <dbReference type="ARBA" id="ARBA00004170"/>
    </source>
</evidence>
<dbReference type="Proteomes" id="UP000198341">
    <property type="component" value="Chromosome 4"/>
</dbReference>
<dbReference type="Pfam" id="PF03635">
    <property type="entry name" value="Vps35"/>
    <property type="match status" value="1"/>
</dbReference>
<organism evidence="7 8">
    <name type="scientific">Bathycoccus prasinos</name>
    <dbReference type="NCBI Taxonomy" id="41875"/>
    <lineage>
        <taxon>Eukaryota</taxon>
        <taxon>Viridiplantae</taxon>
        <taxon>Chlorophyta</taxon>
        <taxon>Mamiellophyceae</taxon>
        <taxon>Mamiellales</taxon>
        <taxon>Bathycoccaceae</taxon>
        <taxon>Bathycoccus</taxon>
    </lineage>
</organism>
<dbReference type="OrthoDB" id="10258141at2759"/>
<feature type="compositionally biased region" description="Basic and acidic residues" evidence="6">
    <location>
        <begin position="81"/>
        <end position="95"/>
    </location>
</feature>
<feature type="compositionally biased region" description="Basic and acidic residues" evidence="6">
    <location>
        <begin position="1059"/>
        <end position="1070"/>
    </location>
</feature>
<dbReference type="AlphaFoldDB" id="K8EDF5"/>
<keyword evidence="3" id="KW-0813">Transport</keyword>
<dbReference type="InterPro" id="IPR005378">
    <property type="entry name" value="Vps35"/>
</dbReference>
<accession>K8EDF5</accession>
<feature type="region of interest" description="Disordered" evidence="6">
    <location>
        <begin position="1048"/>
        <end position="1090"/>
    </location>
</feature>
<dbReference type="eggNOG" id="KOG1107">
    <property type="taxonomic scope" value="Eukaryota"/>
</dbReference>
<feature type="compositionally biased region" description="Basic and acidic residues" evidence="6">
    <location>
        <begin position="53"/>
        <end position="67"/>
    </location>
</feature>
<dbReference type="EMBL" id="FO082275">
    <property type="protein sequence ID" value="CCO16009.1"/>
    <property type="molecule type" value="Genomic_DNA"/>
</dbReference>
<dbReference type="Gene3D" id="1.25.40.660">
    <property type="entry name" value="Vacuolar protein sorting-associated protein 35, helical subcomplex Vps35-C"/>
    <property type="match status" value="1"/>
</dbReference>
<comment type="subcellular location">
    <subcellularLocation>
        <location evidence="1">Membrane</location>
        <topology evidence="1">Peripheral membrane protein</topology>
    </subcellularLocation>
</comment>
<evidence type="ECO:0000313" key="8">
    <source>
        <dbReference type="Proteomes" id="UP000198341"/>
    </source>
</evidence>
<dbReference type="GO" id="GO:0006886">
    <property type="term" value="P:intracellular protein transport"/>
    <property type="evidence" value="ECO:0007669"/>
    <property type="project" value="TreeGrafter"/>
</dbReference>
<feature type="compositionally biased region" description="Polar residues" evidence="6">
    <location>
        <begin position="1048"/>
        <end position="1057"/>
    </location>
</feature>
<keyword evidence="8" id="KW-1185">Reference proteome</keyword>
<dbReference type="PANTHER" id="PTHR11099:SF0">
    <property type="entry name" value="VACUOLAR PROTEIN SORTING-ASSOCIATED PROTEIN 35"/>
    <property type="match status" value="1"/>
</dbReference>
<dbReference type="InterPro" id="IPR042491">
    <property type="entry name" value="Vps35_C"/>
</dbReference>
<dbReference type="GO" id="GO:0005829">
    <property type="term" value="C:cytosol"/>
    <property type="evidence" value="ECO:0007669"/>
    <property type="project" value="GOC"/>
</dbReference>
<feature type="region of interest" description="Disordered" evidence="6">
    <location>
        <begin position="679"/>
        <end position="702"/>
    </location>
</feature>
<feature type="compositionally biased region" description="Gly residues" evidence="6">
    <location>
        <begin position="312"/>
        <end position="322"/>
    </location>
</feature>
<feature type="compositionally biased region" description="Low complexity" evidence="6">
    <location>
        <begin position="1071"/>
        <end position="1082"/>
    </location>
</feature>
<evidence type="ECO:0000313" key="7">
    <source>
        <dbReference type="EMBL" id="CCO16009.1"/>
    </source>
</evidence>
<feature type="region of interest" description="Disordered" evidence="6">
    <location>
        <begin position="25"/>
        <end position="95"/>
    </location>
</feature>
<sequence length="1090" mass="121582">MDSSSFMGALSATNSAAEYYYFASGNNNNNNNNNNSSSAQAATNENKSLRGGGRADDGEAGENHRAGGNEIQEENLYAARKTREEEEERLSPENREQNVWLEDALSVVKKHAFHMKRAIEENNLRDSLKNASAMLGELRTRQLSPKRYYDLWHNIAFELEFLREFFVNKEEKHGRSAMELYELVQHAGNVLPRLYLLVCVGCVYVESREGKAKDVLRDLVEMAKGCQHPVHGLFLRAYLAQTVKGRGLLPDTGNELEKSGGGTVEDSIEFTLSNFTEMNKLWVRMERFNRQQQQQQQQSGSGGGSGTATPGGAAGGGTGGGEGEGHGNNSEAYGSGSGHGYEQHQQFATSRGIIDSTQLERDRREKERLELRDIVGKNLTVLSQLEGVDIETYSENVLPRVLEQIVNCRDDVAQPYLMIALAQAFPSEYHLATCDDFLSAVCSLKPTVQMSAIFTSLSERLSLYLDEPDLSEEEKTTRRAEFDEKNCVKIFLNRAQEIANENREMSALEIVQIYSSIADFALRQYPNDVNKMNEVLLGVAKAFDAHNVTSEDETRLSMSPQRYIRDQRAVSALVKLLAIPLETFTVDVALSLHAFPKALKLLNPETAGRDCALAIVRGVLKSEKPLSDVKTVETLFKFIAPLLRDSDNKSYEMTDLNTESPMKGSGDLLDALSLREERRGKTRGNINNKKSSDGDEGHEETAQFAEEQMDVAKLLHKIHCPNDWDSQLHLLKLAKVTLFSGGEKRMRFTLPALCYSSMRFAKELLSERELEERKQHPPAKMNDEDAAAAGKLMEEDKPKRTLEELEIFEKHLQTTLKKTLQITHQSAERFSEIPGCAERGLVAWSEAGMFADSAKLSDISYEFFERAFETFDEKLSSDSRAQNRGLTYLIGALQTCVHLEEENRDALVHHCATFANRLLRRADQCAAAANCAHLFWSLKSTAIRDSEGVKKCLNKALKIANQAARALGVSPGESLGLYAHVLNKHLYFFEIETCKAVDVETVQHLLDAIREMIQSGSSEHGGTAAWRDAEAYFGKIKLDIKNKRKIQNETTGGSSVGENAERSIGGDESSRSSSSGSSQFASERYRRLNL</sequence>
<dbReference type="KEGG" id="bpg:Bathy04g04220"/>
<feature type="region of interest" description="Disordered" evidence="6">
    <location>
        <begin position="289"/>
        <end position="361"/>
    </location>
</feature>
<name>K8EDF5_9CHLO</name>
<keyword evidence="5" id="KW-0472">Membrane</keyword>
<dbReference type="GO" id="GO:0005770">
    <property type="term" value="C:late endosome"/>
    <property type="evidence" value="ECO:0007669"/>
    <property type="project" value="TreeGrafter"/>
</dbReference>
<dbReference type="PANTHER" id="PTHR11099">
    <property type="entry name" value="VACUOLAR SORTING PROTEIN 35"/>
    <property type="match status" value="1"/>
</dbReference>
<feature type="compositionally biased region" description="Low complexity" evidence="6">
    <location>
        <begin position="25"/>
        <end position="46"/>
    </location>
</feature>
<evidence type="ECO:0000256" key="4">
    <source>
        <dbReference type="ARBA" id="ARBA00022927"/>
    </source>
</evidence>
<comment type="similarity">
    <text evidence="2">Belongs to the VPS35 family.</text>
</comment>
<dbReference type="STRING" id="41875.K8EDF5"/>
<evidence type="ECO:0000256" key="6">
    <source>
        <dbReference type="SAM" id="MobiDB-lite"/>
    </source>
</evidence>
<evidence type="ECO:0000256" key="3">
    <source>
        <dbReference type="ARBA" id="ARBA00022448"/>
    </source>
</evidence>
<keyword evidence="4" id="KW-0653">Protein transport</keyword>
<dbReference type="GO" id="GO:0042147">
    <property type="term" value="P:retrograde transport, endosome to Golgi"/>
    <property type="evidence" value="ECO:0007669"/>
    <property type="project" value="InterPro"/>
</dbReference>